<dbReference type="GO" id="GO:0016491">
    <property type="term" value="F:oxidoreductase activity"/>
    <property type="evidence" value="ECO:0007669"/>
    <property type="project" value="UniProtKB-KW"/>
</dbReference>
<evidence type="ECO:0000313" key="8">
    <source>
        <dbReference type="EMBL" id="KAK4145731.1"/>
    </source>
</evidence>
<dbReference type="RefSeq" id="XP_062639102.1">
    <property type="nucleotide sequence ID" value="XM_062779936.1"/>
</dbReference>
<evidence type="ECO:0000256" key="6">
    <source>
        <dbReference type="SAM" id="SignalP"/>
    </source>
</evidence>
<keyword evidence="3" id="KW-0285">Flavoprotein</keyword>
<dbReference type="InterPro" id="IPR050416">
    <property type="entry name" value="FAD-linked_Oxidoreductase"/>
</dbReference>
<keyword evidence="6" id="KW-0732">Signal</keyword>
<dbReference type="InterPro" id="IPR012951">
    <property type="entry name" value="BBE"/>
</dbReference>
<evidence type="ECO:0000259" key="7">
    <source>
        <dbReference type="PROSITE" id="PS51387"/>
    </source>
</evidence>
<evidence type="ECO:0000256" key="3">
    <source>
        <dbReference type="ARBA" id="ARBA00022630"/>
    </source>
</evidence>
<evidence type="ECO:0000256" key="5">
    <source>
        <dbReference type="ARBA" id="ARBA00023002"/>
    </source>
</evidence>
<dbReference type="PANTHER" id="PTHR42973:SF39">
    <property type="entry name" value="FAD-BINDING PCMH-TYPE DOMAIN-CONTAINING PROTEIN"/>
    <property type="match status" value="1"/>
</dbReference>
<evidence type="ECO:0000256" key="4">
    <source>
        <dbReference type="ARBA" id="ARBA00022827"/>
    </source>
</evidence>
<name>A0AAN6ZQR8_9PEZI</name>
<dbReference type="Proteomes" id="UP001302676">
    <property type="component" value="Unassembled WGS sequence"/>
</dbReference>
<dbReference type="PROSITE" id="PS51387">
    <property type="entry name" value="FAD_PCMH"/>
    <property type="match status" value="1"/>
</dbReference>
<comment type="caution">
    <text evidence="8">The sequence shown here is derived from an EMBL/GenBank/DDBJ whole genome shotgun (WGS) entry which is preliminary data.</text>
</comment>
<evidence type="ECO:0000256" key="1">
    <source>
        <dbReference type="ARBA" id="ARBA00001974"/>
    </source>
</evidence>
<dbReference type="InterPro" id="IPR036318">
    <property type="entry name" value="FAD-bd_PCMH-like_sf"/>
</dbReference>
<evidence type="ECO:0000313" key="9">
    <source>
        <dbReference type="Proteomes" id="UP001302676"/>
    </source>
</evidence>
<gene>
    <name evidence="8" type="ORF">C8A04DRAFT_26476</name>
</gene>
<proteinExistence type="inferred from homology"/>
<comment type="cofactor">
    <cofactor evidence="1">
        <name>FAD</name>
        <dbReference type="ChEBI" id="CHEBI:57692"/>
    </cofactor>
</comment>
<sequence>MALSRSLLLALQLVSPVFTAAAAAVTAASGEQKLSITIGNDHTRHSSCKASCKAVPGTPDWPSTKEWDSLNESLAGRLLQPTPPGAVCHSGPGAFDSAECKVVRDGWSTYDYHQADPVSVDWNQWANDTCLPVDGAPCSGQGYPVYVVNVTEARHAQLGVQFAKKHNIRIIVKSSGHDFLGRSTSPNSLSLWVHHLRGLQTHDTFQPAGCSFTIDHTSVTVGGGMQMGELYDALDSIGQTVVGGGAKSVAVGGYVSGAGHSVLSSTHGLAADQVLEIEAVTPDGEIVTANECQNQDLFWALRGGGASTFGVMTSVTMKTYPTMKIDATTNIIITPDLENTRVTFDMIAYVLSQLPDMGDKGMSGYSYVFQQYPNPLDDGNTTIAGFVMSAALQNQSPEALQQLWAPVFEHVNTTWPNHFTAIQLPESFTSFSDWYSKHYDTTPTGSDFYIGSRLLDREALTANLTHSAEAWKGFTGGSVSTAYLVSGKGVHNAKPRGGSNAVLPAWRKAYIHATMGEEAEPSNTTSRAIVKKRVSDRVAALRELAPDSGAYMNEAFYEEPDWQHTFWGPNYERLLAIKRRIDPHDVFWCTPCVGNERWEQVDDRLCRVNGR</sequence>
<dbReference type="AlphaFoldDB" id="A0AAN6ZQR8"/>
<evidence type="ECO:0000256" key="2">
    <source>
        <dbReference type="ARBA" id="ARBA00005466"/>
    </source>
</evidence>
<dbReference type="GeneID" id="87816549"/>
<dbReference type="PANTHER" id="PTHR42973">
    <property type="entry name" value="BINDING OXIDOREDUCTASE, PUTATIVE (AFU_ORTHOLOGUE AFUA_1G17690)-RELATED"/>
    <property type="match status" value="1"/>
</dbReference>
<keyword evidence="5" id="KW-0560">Oxidoreductase</keyword>
<feature type="domain" description="FAD-binding PCMH-type" evidence="7">
    <location>
        <begin position="140"/>
        <end position="322"/>
    </location>
</feature>
<dbReference type="EMBL" id="MU853566">
    <property type="protein sequence ID" value="KAK4145731.1"/>
    <property type="molecule type" value="Genomic_DNA"/>
</dbReference>
<reference evidence="8" key="2">
    <citation type="submission" date="2023-05" db="EMBL/GenBank/DDBJ databases">
        <authorList>
            <consortium name="Lawrence Berkeley National Laboratory"/>
            <person name="Steindorff A."/>
            <person name="Hensen N."/>
            <person name="Bonometti L."/>
            <person name="Westerberg I."/>
            <person name="Brannstrom I.O."/>
            <person name="Guillou S."/>
            <person name="Cros-Aarteil S."/>
            <person name="Calhoun S."/>
            <person name="Haridas S."/>
            <person name="Kuo A."/>
            <person name="Mondo S."/>
            <person name="Pangilinan J."/>
            <person name="Riley R."/>
            <person name="Labutti K."/>
            <person name="Andreopoulos B."/>
            <person name="Lipzen A."/>
            <person name="Chen C."/>
            <person name="Yanf M."/>
            <person name="Daum C."/>
            <person name="Ng V."/>
            <person name="Clum A."/>
            <person name="Ohm R."/>
            <person name="Martin F."/>
            <person name="Silar P."/>
            <person name="Natvig D."/>
            <person name="Lalanne C."/>
            <person name="Gautier V."/>
            <person name="Ament-Velasquez S.L."/>
            <person name="Kruys A."/>
            <person name="Hutchinson M.I."/>
            <person name="Powell A.J."/>
            <person name="Barry K."/>
            <person name="Miller A.N."/>
            <person name="Grigoriev I.V."/>
            <person name="Debuchy R."/>
            <person name="Gladieux P."/>
            <person name="Thoren M.H."/>
            <person name="Johannesson H."/>
        </authorList>
    </citation>
    <scope>NUCLEOTIDE SEQUENCE</scope>
    <source>
        <strain evidence="8">CBS 141.50</strain>
    </source>
</reference>
<feature type="signal peptide" evidence="6">
    <location>
        <begin position="1"/>
        <end position="22"/>
    </location>
</feature>
<reference evidence="8" key="1">
    <citation type="journal article" date="2023" name="Mol. Phylogenet. Evol.">
        <title>Genome-scale phylogeny and comparative genomics of the fungal order Sordariales.</title>
        <authorList>
            <person name="Hensen N."/>
            <person name="Bonometti L."/>
            <person name="Westerberg I."/>
            <person name="Brannstrom I.O."/>
            <person name="Guillou S."/>
            <person name="Cros-Aarteil S."/>
            <person name="Calhoun S."/>
            <person name="Haridas S."/>
            <person name="Kuo A."/>
            <person name="Mondo S."/>
            <person name="Pangilinan J."/>
            <person name="Riley R."/>
            <person name="LaButti K."/>
            <person name="Andreopoulos B."/>
            <person name="Lipzen A."/>
            <person name="Chen C."/>
            <person name="Yan M."/>
            <person name="Daum C."/>
            <person name="Ng V."/>
            <person name="Clum A."/>
            <person name="Steindorff A."/>
            <person name="Ohm R.A."/>
            <person name="Martin F."/>
            <person name="Silar P."/>
            <person name="Natvig D.O."/>
            <person name="Lalanne C."/>
            <person name="Gautier V."/>
            <person name="Ament-Velasquez S.L."/>
            <person name="Kruys A."/>
            <person name="Hutchinson M.I."/>
            <person name="Powell A.J."/>
            <person name="Barry K."/>
            <person name="Miller A.N."/>
            <person name="Grigoriev I.V."/>
            <person name="Debuchy R."/>
            <person name="Gladieux P."/>
            <person name="Hiltunen Thoren M."/>
            <person name="Johannesson H."/>
        </authorList>
    </citation>
    <scope>NUCLEOTIDE SEQUENCE</scope>
    <source>
        <strain evidence="8">CBS 141.50</strain>
    </source>
</reference>
<dbReference type="Pfam" id="PF08031">
    <property type="entry name" value="BBE"/>
    <property type="match status" value="1"/>
</dbReference>
<dbReference type="Gene3D" id="3.30.465.10">
    <property type="match status" value="2"/>
</dbReference>
<dbReference type="GO" id="GO:0071949">
    <property type="term" value="F:FAD binding"/>
    <property type="evidence" value="ECO:0007669"/>
    <property type="project" value="InterPro"/>
</dbReference>
<dbReference type="SUPFAM" id="SSF56176">
    <property type="entry name" value="FAD-binding/transporter-associated domain-like"/>
    <property type="match status" value="1"/>
</dbReference>
<dbReference type="InterPro" id="IPR006094">
    <property type="entry name" value="Oxid_FAD_bind_N"/>
</dbReference>
<accession>A0AAN6ZQR8</accession>
<keyword evidence="4" id="KW-0274">FAD</keyword>
<dbReference type="InterPro" id="IPR016166">
    <property type="entry name" value="FAD-bd_PCMH"/>
</dbReference>
<protein>
    <recommendedName>
        <fullName evidence="7">FAD-binding PCMH-type domain-containing protein</fullName>
    </recommendedName>
</protein>
<comment type="similarity">
    <text evidence="2">Belongs to the oxygen-dependent FAD-linked oxidoreductase family.</text>
</comment>
<dbReference type="Pfam" id="PF01565">
    <property type="entry name" value="FAD_binding_4"/>
    <property type="match status" value="1"/>
</dbReference>
<organism evidence="8 9">
    <name type="scientific">Dichotomopilus funicola</name>
    <dbReference type="NCBI Taxonomy" id="1934379"/>
    <lineage>
        <taxon>Eukaryota</taxon>
        <taxon>Fungi</taxon>
        <taxon>Dikarya</taxon>
        <taxon>Ascomycota</taxon>
        <taxon>Pezizomycotina</taxon>
        <taxon>Sordariomycetes</taxon>
        <taxon>Sordariomycetidae</taxon>
        <taxon>Sordariales</taxon>
        <taxon>Chaetomiaceae</taxon>
        <taxon>Dichotomopilus</taxon>
    </lineage>
</organism>
<dbReference type="InterPro" id="IPR016169">
    <property type="entry name" value="FAD-bd_PCMH_sub2"/>
</dbReference>
<feature type="chain" id="PRO_5043041425" description="FAD-binding PCMH-type domain-containing protein" evidence="6">
    <location>
        <begin position="23"/>
        <end position="611"/>
    </location>
</feature>
<keyword evidence="9" id="KW-1185">Reference proteome</keyword>